<protein>
    <submittedName>
        <fullName evidence="1">Uncharacterized protein</fullName>
    </submittedName>
</protein>
<sequence length="97" mass="11268">MSPRGLRHWESSARLAEPTLQLKRVFRPDRPLYPGENLGHYRQTHLRPVSEHSHLSWPCYVRAANPSQRRAARWTGLNEKAIRAFGASTVRIEVDRI</sequence>
<name>A0A9Q1FD26_SYNKA</name>
<dbReference type="EMBL" id="JAINUF010000006">
    <property type="protein sequence ID" value="KAJ8356022.1"/>
    <property type="molecule type" value="Genomic_DNA"/>
</dbReference>
<proteinExistence type="predicted"/>
<accession>A0A9Q1FD26</accession>
<evidence type="ECO:0000313" key="2">
    <source>
        <dbReference type="Proteomes" id="UP001152622"/>
    </source>
</evidence>
<evidence type="ECO:0000313" key="1">
    <source>
        <dbReference type="EMBL" id="KAJ8356022.1"/>
    </source>
</evidence>
<dbReference type="AlphaFoldDB" id="A0A9Q1FD26"/>
<dbReference type="Proteomes" id="UP001152622">
    <property type="component" value="Chromosome 6"/>
</dbReference>
<keyword evidence="2" id="KW-1185">Reference proteome</keyword>
<comment type="caution">
    <text evidence="1">The sequence shown here is derived from an EMBL/GenBank/DDBJ whole genome shotgun (WGS) entry which is preliminary data.</text>
</comment>
<reference evidence="1" key="1">
    <citation type="journal article" date="2023" name="Science">
        <title>Genome structures resolve the early diversification of teleost fishes.</title>
        <authorList>
            <person name="Parey E."/>
            <person name="Louis A."/>
            <person name="Montfort J."/>
            <person name="Bouchez O."/>
            <person name="Roques C."/>
            <person name="Iampietro C."/>
            <person name="Lluch J."/>
            <person name="Castinel A."/>
            <person name="Donnadieu C."/>
            <person name="Desvignes T."/>
            <person name="Floi Bucao C."/>
            <person name="Jouanno E."/>
            <person name="Wen M."/>
            <person name="Mejri S."/>
            <person name="Dirks R."/>
            <person name="Jansen H."/>
            <person name="Henkel C."/>
            <person name="Chen W.J."/>
            <person name="Zahm M."/>
            <person name="Cabau C."/>
            <person name="Klopp C."/>
            <person name="Thompson A.W."/>
            <person name="Robinson-Rechavi M."/>
            <person name="Braasch I."/>
            <person name="Lecointre G."/>
            <person name="Bobe J."/>
            <person name="Postlethwait J.H."/>
            <person name="Berthelot C."/>
            <person name="Roest Crollius H."/>
            <person name="Guiguen Y."/>
        </authorList>
    </citation>
    <scope>NUCLEOTIDE SEQUENCE</scope>
    <source>
        <strain evidence="1">WJC10195</strain>
    </source>
</reference>
<gene>
    <name evidence="1" type="ORF">SKAU_G00188160</name>
</gene>
<organism evidence="1 2">
    <name type="scientific">Synaphobranchus kaupii</name>
    <name type="common">Kaup's arrowtooth eel</name>
    <dbReference type="NCBI Taxonomy" id="118154"/>
    <lineage>
        <taxon>Eukaryota</taxon>
        <taxon>Metazoa</taxon>
        <taxon>Chordata</taxon>
        <taxon>Craniata</taxon>
        <taxon>Vertebrata</taxon>
        <taxon>Euteleostomi</taxon>
        <taxon>Actinopterygii</taxon>
        <taxon>Neopterygii</taxon>
        <taxon>Teleostei</taxon>
        <taxon>Anguilliformes</taxon>
        <taxon>Synaphobranchidae</taxon>
        <taxon>Synaphobranchus</taxon>
    </lineage>
</organism>